<dbReference type="Proteomes" id="UP001295423">
    <property type="component" value="Unassembled WGS sequence"/>
</dbReference>
<proteinExistence type="predicted"/>
<comment type="caution">
    <text evidence="1">The sequence shown here is derived from an EMBL/GenBank/DDBJ whole genome shotgun (WGS) entry which is preliminary data.</text>
</comment>
<name>A0AAD2CPN4_9STRA</name>
<organism evidence="1 2">
    <name type="scientific">Cylindrotheca closterium</name>
    <dbReference type="NCBI Taxonomy" id="2856"/>
    <lineage>
        <taxon>Eukaryota</taxon>
        <taxon>Sar</taxon>
        <taxon>Stramenopiles</taxon>
        <taxon>Ochrophyta</taxon>
        <taxon>Bacillariophyta</taxon>
        <taxon>Bacillariophyceae</taxon>
        <taxon>Bacillariophycidae</taxon>
        <taxon>Bacillariales</taxon>
        <taxon>Bacillariaceae</taxon>
        <taxon>Cylindrotheca</taxon>
    </lineage>
</organism>
<sequence>MNRSGGSIVKKHLNSRTVNNMTVILGDGATNAEDKLGHDFKQRLQKTLSHEKTDRQDQERLYCNQILRMTKYFQQKCFRYFEVGVCKNTSAEMNDLAMYFYDKYEYHLIYAGLNVDDVLKFLMDQMRTTAGNLRTKADMQQFQDAIK</sequence>
<gene>
    <name evidence="1" type="ORF">CYCCA115_LOCUS5044</name>
</gene>
<accession>A0AAD2CPN4</accession>
<reference evidence="1" key="1">
    <citation type="submission" date="2023-08" db="EMBL/GenBank/DDBJ databases">
        <authorList>
            <person name="Audoor S."/>
            <person name="Bilcke G."/>
        </authorList>
    </citation>
    <scope>NUCLEOTIDE SEQUENCE</scope>
</reference>
<dbReference type="AlphaFoldDB" id="A0AAD2CPN4"/>
<evidence type="ECO:0000313" key="2">
    <source>
        <dbReference type="Proteomes" id="UP001295423"/>
    </source>
</evidence>
<evidence type="ECO:0000313" key="1">
    <source>
        <dbReference type="EMBL" id="CAJ1936113.1"/>
    </source>
</evidence>
<protein>
    <submittedName>
        <fullName evidence="1">Uncharacterized protein</fullName>
    </submittedName>
</protein>
<dbReference type="EMBL" id="CAKOGP040000546">
    <property type="protein sequence ID" value="CAJ1936113.1"/>
    <property type="molecule type" value="Genomic_DNA"/>
</dbReference>
<keyword evidence="2" id="KW-1185">Reference proteome</keyword>